<organism evidence="1 2">
    <name type="scientific">Argiope bruennichi</name>
    <name type="common">Wasp spider</name>
    <name type="synonym">Aranea bruennichi</name>
    <dbReference type="NCBI Taxonomy" id="94029"/>
    <lineage>
        <taxon>Eukaryota</taxon>
        <taxon>Metazoa</taxon>
        <taxon>Ecdysozoa</taxon>
        <taxon>Arthropoda</taxon>
        <taxon>Chelicerata</taxon>
        <taxon>Arachnida</taxon>
        <taxon>Araneae</taxon>
        <taxon>Araneomorphae</taxon>
        <taxon>Entelegynae</taxon>
        <taxon>Araneoidea</taxon>
        <taxon>Araneidae</taxon>
        <taxon>Argiope</taxon>
    </lineage>
</organism>
<comment type="caution">
    <text evidence="1">The sequence shown here is derived from an EMBL/GenBank/DDBJ whole genome shotgun (WGS) entry which is preliminary data.</text>
</comment>
<dbReference type="Proteomes" id="UP000807504">
    <property type="component" value="Unassembled WGS sequence"/>
</dbReference>
<evidence type="ECO:0000313" key="1">
    <source>
        <dbReference type="EMBL" id="KAF8789451.1"/>
    </source>
</evidence>
<reference evidence="1" key="2">
    <citation type="submission" date="2020-06" db="EMBL/GenBank/DDBJ databases">
        <authorList>
            <person name="Sheffer M."/>
        </authorList>
    </citation>
    <scope>NUCLEOTIDE SEQUENCE</scope>
</reference>
<evidence type="ECO:0000313" key="2">
    <source>
        <dbReference type="Proteomes" id="UP000807504"/>
    </source>
</evidence>
<dbReference type="EMBL" id="JABXBU010000012">
    <property type="protein sequence ID" value="KAF8789451.1"/>
    <property type="molecule type" value="Genomic_DNA"/>
</dbReference>
<gene>
    <name evidence="1" type="ORF">HNY73_007388</name>
</gene>
<accession>A0A8T0FER1</accession>
<sequence>MLLPCTTLRKRVSNLQRCTQRSSKTGLVSPPTHCTNASEIGSAVYKEPQNYTLLPCITLRGTSMKSAALYTKMFQTGLVHLIQHCTNASEISSAVYKDPPKPYAPAMYNPTRTSIKSAAFCTQDLPNRIVIPPTTPHERI</sequence>
<name>A0A8T0FER1_ARGBR</name>
<protein>
    <submittedName>
        <fullName evidence="1">Uncharacterized protein</fullName>
    </submittedName>
</protein>
<reference evidence="1" key="1">
    <citation type="journal article" date="2020" name="bioRxiv">
        <title>Chromosome-level reference genome of the European wasp spider Argiope bruennichi: a resource for studies on range expansion and evolutionary adaptation.</title>
        <authorList>
            <person name="Sheffer M.M."/>
            <person name="Hoppe A."/>
            <person name="Krehenwinkel H."/>
            <person name="Uhl G."/>
            <person name="Kuss A.W."/>
            <person name="Jensen L."/>
            <person name="Jensen C."/>
            <person name="Gillespie R.G."/>
            <person name="Hoff K.J."/>
            <person name="Prost S."/>
        </authorList>
    </citation>
    <scope>NUCLEOTIDE SEQUENCE</scope>
</reference>
<proteinExistence type="predicted"/>
<dbReference type="AlphaFoldDB" id="A0A8T0FER1"/>
<keyword evidence="2" id="KW-1185">Reference proteome</keyword>